<dbReference type="PANTHER" id="PTHR11592">
    <property type="entry name" value="GLUTATHIONE PEROXIDASE"/>
    <property type="match status" value="1"/>
</dbReference>
<dbReference type="PIRSF" id="PIRSF000303">
    <property type="entry name" value="Glutathion_perox"/>
    <property type="match status" value="1"/>
</dbReference>
<dbReference type="EMBL" id="JBBPCC010000009">
    <property type="protein sequence ID" value="MEK8129320.1"/>
    <property type="molecule type" value="Genomic_DNA"/>
</dbReference>
<dbReference type="PROSITE" id="PS51352">
    <property type="entry name" value="THIOREDOXIN_2"/>
    <property type="match status" value="1"/>
</dbReference>
<comment type="caution">
    <text evidence="6">The sequence shown here is derived from an EMBL/GenBank/DDBJ whole genome shotgun (WGS) entry which is preliminary data.</text>
</comment>
<dbReference type="InterPro" id="IPR029760">
    <property type="entry name" value="GPX_CS"/>
</dbReference>
<dbReference type="PROSITE" id="PS00763">
    <property type="entry name" value="GLUTATHIONE_PEROXID_2"/>
    <property type="match status" value="1"/>
</dbReference>
<dbReference type="PROSITE" id="PS00460">
    <property type="entry name" value="GLUTATHIONE_PEROXID_1"/>
    <property type="match status" value="1"/>
</dbReference>
<evidence type="ECO:0000259" key="5">
    <source>
        <dbReference type="PROSITE" id="PS51352"/>
    </source>
</evidence>
<name>A0ABU9DKD3_9BACL</name>
<evidence type="ECO:0000256" key="1">
    <source>
        <dbReference type="ARBA" id="ARBA00006926"/>
    </source>
</evidence>
<reference evidence="6 7" key="1">
    <citation type="submission" date="2024-04" db="EMBL/GenBank/DDBJ databases">
        <title>draft genome sequnece of Paenibacillus filicis.</title>
        <authorList>
            <person name="Kim D.-U."/>
        </authorList>
    </citation>
    <scope>NUCLEOTIDE SEQUENCE [LARGE SCALE GENOMIC DNA]</scope>
    <source>
        <strain evidence="6 7">KACC14197</strain>
    </source>
</reference>
<dbReference type="PANTHER" id="PTHR11592:SF78">
    <property type="entry name" value="GLUTATHIONE PEROXIDASE"/>
    <property type="match status" value="1"/>
</dbReference>
<proteinExistence type="inferred from homology"/>
<dbReference type="Pfam" id="PF00255">
    <property type="entry name" value="GSHPx"/>
    <property type="match status" value="1"/>
</dbReference>
<dbReference type="PRINTS" id="PR01011">
    <property type="entry name" value="GLUTPROXDASE"/>
</dbReference>
<evidence type="ECO:0000313" key="7">
    <source>
        <dbReference type="Proteomes" id="UP001469365"/>
    </source>
</evidence>
<dbReference type="PROSITE" id="PS51355">
    <property type="entry name" value="GLUTATHIONE_PEROXID_3"/>
    <property type="match status" value="1"/>
</dbReference>
<keyword evidence="7" id="KW-1185">Reference proteome</keyword>
<gene>
    <name evidence="6" type="ORF">WMW72_15545</name>
</gene>
<dbReference type="SUPFAM" id="SSF52833">
    <property type="entry name" value="Thioredoxin-like"/>
    <property type="match status" value="1"/>
</dbReference>
<evidence type="ECO:0000256" key="2">
    <source>
        <dbReference type="ARBA" id="ARBA00022559"/>
    </source>
</evidence>
<evidence type="ECO:0000256" key="4">
    <source>
        <dbReference type="RuleBase" id="RU000499"/>
    </source>
</evidence>
<dbReference type="InterPro" id="IPR013766">
    <property type="entry name" value="Thioredoxin_domain"/>
</dbReference>
<organism evidence="6 7">
    <name type="scientific">Paenibacillus filicis</name>
    <dbReference type="NCBI Taxonomy" id="669464"/>
    <lineage>
        <taxon>Bacteria</taxon>
        <taxon>Bacillati</taxon>
        <taxon>Bacillota</taxon>
        <taxon>Bacilli</taxon>
        <taxon>Bacillales</taxon>
        <taxon>Paenibacillaceae</taxon>
        <taxon>Paenibacillus</taxon>
    </lineage>
</organism>
<evidence type="ECO:0000313" key="6">
    <source>
        <dbReference type="EMBL" id="MEK8129320.1"/>
    </source>
</evidence>
<comment type="similarity">
    <text evidence="1 4">Belongs to the glutathione peroxidase family.</text>
</comment>
<keyword evidence="2 4" id="KW-0575">Peroxidase</keyword>
<dbReference type="Gene3D" id="3.40.30.10">
    <property type="entry name" value="Glutaredoxin"/>
    <property type="match status" value="1"/>
</dbReference>
<protein>
    <recommendedName>
        <fullName evidence="4">Glutathione peroxidase</fullName>
    </recommendedName>
</protein>
<evidence type="ECO:0000256" key="3">
    <source>
        <dbReference type="ARBA" id="ARBA00023002"/>
    </source>
</evidence>
<dbReference type="RefSeq" id="WP_341416420.1">
    <property type="nucleotide sequence ID" value="NZ_JBBPCC010000009.1"/>
</dbReference>
<sequence>MSVYPFNVSTIRGEEKSLESYAGQVLVIVNTASKCGFTPQYSELQKLYEAYKDRGVTVLGFPCNQFGAQEPGTNDEIHTFCQLNYGVSFPLFDKVEVLGEDKHPLFAYLTEQAPFEGFDTEHPGGKILSSILEQQGLLEGNDIKWNFTKFLIDREGRVAGRFESTVEPADMYAAIEELL</sequence>
<dbReference type="GO" id="GO:0004601">
    <property type="term" value="F:peroxidase activity"/>
    <property type="evidence" value="ECO:0007669"/>
    <property type="project" value="UniProtKB-KW"/>
</dbReference>
<dbReference type="InterPro" id="IPR036249">
    <property type="entry name" value="Thioredoxin-like_sf"/>
</dbReference>
<accession>A0ABU9DKD3</accession>
<dbReference type="CDD" id="cd00340">
    <property type="entry name" value="GSH_Peroxidase"/>
    <property type="match status" value="1"/>
</dbReference>
<dbReference type="InterPro" id="IPR000889">
    <property type="entry name" value="Glutathione_peroxidase"/>
</dbReference>
<keyword evidence="3 4" id="KW-0560">Oxidoreductase</keyword>
<feature type="domain" description="Thioredoxin" evidence="5">
    <location>
        <begin position="1"/>
        <end position="179"/>
    </location>
</feature>
<dbReference type="InterPro" id="IPR029759">
    <property type="entry name" value="GPX_AS"/>
</dbReference>
<dbReference type="Proteomes" id="UP001469365">
    <property type="component" value="Unassembled WGS sequence"/>
</dbReference>